<feature type="compositionally biased region" description="Low complexity" evidence="1">
    <location>
        <begin position="7"/>
        <end position="24"/>
    </location>
</feature>
<organism evidence="2 3">
    <name type="scientific">Linum tenue</name>
    <dbReference type="NCBI Taxonomy" id="586396"/>
    <lineage>
        <taxon>Eukaryota</taxon>
        <taxon>Viridiplantae</taxon>
        <taxon>Streptophyta</taxon>
        <taxon>Embryophyta</taxon>
        <taxon>Tracheophyta</taxon>
        <taxon>Spermatophyta</taxon>
        <taxon>Magnoliopsida</taxon>
        <taxon>eudicotyledons</taxon>
        <taxon>Gunneridae</taxon>
        <taxon>Pentapetalae</taxon>
        <taxon>rosids</taxon>
        <taxon>fabids</taxon>
        <taxon>Malpighiales</taxon>
        <taxon>Linaceae</taxon>
        <taxon>Linum</taxon>
    </lineage>
</organism>
<reference evidence="2" key="1">
    <citation type="submission" date="2022-08" db="EMBL/GenBank/DDBJ databases">
        <authorList>
            <person name="Gutierrez-Valencia J."/>
        </authorList>
    </citation>
    <scope>NUCLEOTIDE SEQUENCE</scope>
</reference>
<evidence type="ECO:0000256" key="1">
    <source>
        <dbReference type="SAM" id="MobiDB-lite"/>
    </source>
</evidence>
<proteinExistence type="predicted"/>
<dbReference type="EMBL" id="CAMGYJ010000006">
    <property type="protein sequence ID" value="CAI0438306.1"/>
    <property type="molecule type" value="Genomic_DNA"/>
</dbReference>
<keyword evidence="3" id="KW-1185">Reference proteome</keyword>
<gene>
    <name evidence="2" type="ORF">LITE_LOCUS25765</name>
</gene>
<dbReference type="Proteomes" id="UP001154282">
    <property type="component" value="Unassembled WGS sequence"/>
</dbReference>
<name>A0AAV0LVN4_9ROSI</name>
<accession>A0AAV0LVN4</accession>
<dbReference type="AlphaFoldDB" id="A0AAV0LVN4"/>
<feature type="region of interest" description="Disordered" evidence="1">
    <location>
        <begin position="1"/>
        <end position="24"/>
    </location>
</feature>
<evidence type="ECO:0000313" key="3">
    <source>
        <dbReference type="Proteomes" id="UP001154282"/>
    </source>
</evidence>
<protein>
    <submittedName>
        <fullName evidence="2">Uncharacterized protein</fullName>
    </submittedName>
</protein>
<evidence type="ECO:0000313" key="2">
    <source>
        <dbReference type="EMBL" id="CAI0438306.1"/>
    </source>
</evidence>
<comment type="caution">
    <text evidence="2">The sequence shown here is derived from an EMBL/GenBank/DDBJ whole genome shotgun (WGS) entry which is preliminary data.</text>
</comment>
<sequence>MSRRATSRSTSGRRGVGTSSRSRS</sequence>